<accession>A0A3R7PGY2</accession>
<dbReference type="CDD" id="cd20071">
    <property type="entry name" value="SET_SMYD"/>
    <property type="match status" value="1"/>
</dbReference>
<feature type="domain" description="SET" evidence="1">
    <location>
        <begin position="75"/>
        <end position="307"/>
    </location>
</feature>
<dbReference type="Gene3D" id="1.10.220.160">
    <property type="match status" value="1"/>
</dbReference>
<protein>
    <recommendedName>
        <fullName evidence="1">SET domain-containing protein</fullName>
    </recommendedName>
</protein>
<dbReference type="SMART" id="SM00317">
    <property type="entry name" value="SET"/>
    <property type="match status" value="1"/>
</dbReference>
<dbReference type="GO" id="GO:0008276">
    <property type="term" value="F:protein methyltransferase activity"/>
    <property type="evidence" value="ECO:0007669"/>
    <property type="project" value="UniProtKB-ARBA"/>
</dbReference>
<dbReference type="SUPFAM" id="SSF82199">
    <property type="entry name" value="SET domain"/>
    <property type="match status" value="1"/>
</dbReference>
<dbReference type="AlphaFoldDB" id="A0A3R7PGY2"/>
<dbReference type="Gene3D" id="6.10.140.2220">
    <property type="match status" value="1"/>
</dbReference>
<reference evidence="2 3" key="2">
    <citation type="submission" date="2019-01" db="EMBL/GenBank/DDBJ databases">
        <title>The decoding of complex shrimp genome reveals the adaptation for benthos swimmer, frequently molting mechanism and breeding impact on genome.</title>
        <authorList>
            <person name="Sun Y."/>
            <person name="Gao Y."/>
            <person name="Yu Y."/>
        </authorList>
    </citation>
    <scope>NUCLEOTIDE SEQUENCE [LARGE SCALE GENOMIC DNA]</scope>
    <source>
        <tissue evidence="2">Muscle</tissue>
    </source>
</reference>
<keyword evidence="3" id="KW-1185">Reference proteome</keyword>
<evidence type="ECO:0000313" key="3">
    <source>
        <dbReference type="Proteomes" id="UP000283509"/>
    </source>
</evidence>
<reference evidence="2 3" key="1">
    <citation type="submission" date="2018-04" db="EMBL/GenBank/DDBJ databases">
        <authorList>
            <person name="Zhang X."/>
            <person name="Yuan J."/>
            <person name="Li F."/>
            <person name="Xiang J."/>
        </authorList>
    </citation>
    <scope>NUCLEOTIDE SEQUENCE [LARGE SCALE GENOMIC DNA]</scope>
    <source>
        <tissue evidence="2">Muscle</tissue>
    </source>
</reference>
<dbReference type="GO" id="GO:0008757">
    <property type="term" value="F:S-adenosylmethionine-dependent methyltransferase activity"/>
    <property type="evidence" value="ECO:0007669"/>
    <property type="project" value="UniProtKB-ARBA"/>
</dbReference>
<dbReference type="OrthoDB" id="265717at2759"/>
<dbReference type="InterPro" id="IPR053010">
    <property type="entry name" value="SET_SmydA-8"/>
</dbReference>
<dbReference type="GO" id="GO:0008170">
    <property type="term" value="F:N-methyltransferase activity"/>
    <property type="evidence" value="ECO:0007669"/>
    <property type="project" value="UniProtKB-ARBA"/>
</dbReference>
<comment type="caution">
    <text evidence="2">The sequence shown here is derived from an EMBL/GenBank/DDBJ whole genome shotgun (WGS) entry which is preliminary data.</text>
</comment>
<dbReference type="InterPro" id="IPR046341">
    <property type="entry name" value="SET_dom_sf"/>
</dbReference>
<evidence type="ECO:0000259" key="1">
    <source>
        <dbReference type="PROSITE" id="PS50280"/>
    </source>
</evidence>
<proteinExistence type="predicted"/>
<dbReference type="PROSITE" id="PS50280">
    <property type="entry name" value="SET"/>
    <property type="match status" value="1"/>
</dbReference>
<dbReference type="Gene3D" id="2.170.270.10">
    <property type="entry name" value="SET domain"/>
    <property type="match status" value="1"/>
</dbReference>
<dbReference type="STRING" id="6689.A0A3R7PGY2"/>
<dbReference type="EMBL" id="QCYY01002301">
    <property type="protein sequence ID" value="ROT71397.1"/>
    <property type="molecule type" value="Genomic_DNA"/>
</dbReference>
<dbReference type="PANTHER" id="PTHR46455:SF3">
    <property type="entry name" value="SET AND MYND DOMAIN CONTAINING, ARTHROPOD-SPECIFIC, MEMBER 9, ISOFORM A-RELATED"/>
    <property type="match status" value="1"/>
</dbReference>
<evidence type="ECO:0000313" key="2">
    <source>
        <dbReference type="EMBL" id="ROT71397.1"/>
    </source>
</evidence>
<sequence length="553" mass="59761">MEAEEQQRVSALERYMTSLAAINPSWGDQDKPEASDSFSERLQLEYCPTKRPEVLRSSGSLFSSPEEQDERRPREVVEIHSSPGFGRYLVASRNIAAGEVVFREAPLVVAPKAGSGASCLACLRSLQGSEWAGCQQCGAPLCGRGCGGDGHSQEECRLLVPLGLKGQPQNTVLIKQLSVLLTPIRTILLMKKAPPVKEVIAALQSHAEERRRLPIGRFVDEHVAKVLRARLGLPVDSDIVQHLCGIFDTNAFEISDGDIRGRALLPGGALMNHSCSPNTQHWYRNGVMTVRAVVDIPEGAPVTNTYTNSLWGTRARAAHLSTSKLFTCECERCLDPTELGSHLSSVLCRGCGGGLMLPPADCRADWECPACGKSVSAGAIETLLRAGGAALGRLPIGDAAAVAAALAHLRRLLGDAHYIVVELKYALVQALMATALEALTEDDLLNVLDLTSDLLRLADLLEPGLSRFRGILLLERCRAAVELLQRRGVADCDTTAAASAGGTQLNSSQSVYSVQNVEDVSRQLEECAFILHYDSRHDDVIEVKQRITSLISF</sequence>
<name>A0A3R7PGY2_PENVA</name>
<organism evidence="2 3">
    <name type="scientific">Penaeus vannamei</name>
    <name type="common">Whiteleg shrimp</name>
    <name type="synonym">Litopenaeus vannamei</name>
    <dbReference type="NCBI Taxonomy" id="6689"/>
    <lineage>
        <taxon>Eukaryota</taxon>
        <taxon>Metazoa</taxon>
        <taxon>Ecdysozoa</taxon>
        <taxon>Arthropoda</taxon>
        <taxon>Crustacea</taxon>
        <taxon>Multicrustacea</taxon>
        <taxon>Malacostraca</taxon>
        <taxon>Eumalacostraca</taxon>
        <taxon>Eucarida</taxon>
        <taxon>Decapoda</taxon>
        <taxon>Dendrobranchiata</taxon>
        <taxon>Penaeoidea</taxon>
        <taxon>Penaeidae</taxon>
        <taxon>Penaeus</taxon>
    </lineage>
</organism>
<gene>
    <name evidence="2" type="ORF">C7M84_010273</name>
</gene>
<dbReference type="InterPro" id="IPR001214">
    <property type="entry name" value="SET_dom"/>
</dbReference>
<dbReference type="Pfam" id="PF00856">
    <property type="entry name" value="SET"/>
    <property type="match status" value="1"/>
</dbReference>
<dbReference type="PANTHER" id="PTHR46455">
    <property type="entry name" value="SET AND MYND DOMAIN CONTAINING, ARTHROPOD-SPECIFIC, MEMBER 4, ISOFORM A"/>
    <property type="match status" value="1"/>
</dbReference>
<dbReference type="Proteomes" id="UP000283509">
    <property type="component" value="Unassembled WGS sequence"/>
</dbReference>